<organism evidence="3 4">
    <name type="scientific">Xylaria hypoxylon</name>
    <dbReference type="NCBI Taxonomy" id="37992"/>
    <lineage>
        <taxon>Eukaryota</taxon>
        <taxon>Fungi</taxon>
        <taxon>Dikarya</taxon>
        <taxon>Ascomycota</taxon>
        <taxon>Pezizomycotina</taxon>
        <taxon>Sordariomycetes</taxon>
        <taxon>Xylariomycetidae</taxon>
        <taxon>Xylariales</taxon>
        <taxon>Xylariaceae</taxon>
        <taxon>Xylaria</taxon>
    </lineage>
</organism>
<dbReference type="InterPro" id="IPR001303">
    <property type="entry name" value="Aldolase_II/adducin_N"/>
</dbReference>
<dbReference type="AlphaFoldDB" id="A0A4Z0YIX9"/>
<reference evidence="3 4" key="1">
    <citation type="submission" date="2019-03" db="EMBL/GenBank/DDBJ databases">
        <title>Draft genome sequence of Xylaria hypoxylon DSM 108379, a ubiquitous saprotrophic-parasitic fungi on hardwood.</title>
        <authorList>
            <person name="Buettner E."/>
            <person name="Leonhardt S."/>
            <person name="Gebauer A.M."/>
            <person name="Liers C."/>
            <person name="Hofrichter M."/>
            <person name="Kellner H."/>
        </authorList>
    </citation>
    <scope>NUCLEOTIDE SEQUENCE [LARGE SCALE GENOMIC DNA]</scope>
    <source>
        <strain evidence="3 4">DSM 108379</strain>
    </source>
</reference>
<feature type="domain" description="Class II aldolase/adducin N-terminal" evidence="1">
    <location>
        <begin position="603"/>
        <end position="683"/>
    </location>
</feature>
<feature type="domain" description="Heterokaryon incompatibility" evidence="2">
    <location>
        <begin position="58"/>
        <end position="242"/>
    </location>
</feature>
<dbReference type="PANTHER" id="PTHR24148">
    <property type="entry name" value="ANKYRIN REPEAT DOMAIN-CONTAINING PROTEIN 39 HOMOLOG-RELATED"/>
    <property type="match status" value="1"/>
</dbReference>
<dbReference type="InterPro" id="IPR036409">
    <property type="entry name" value="Aldolase_II/adducin_N_sf"/>
</dbReference>
<dbReference type="Proteomes" id="UP000297716">
    <property type="component" value="Unassembled WGS sequence"/>
</dbReference>
<dbReference type="InterPro" id="IPR052895">
    <property type="entry name" value="HetReg/Transcr_Mod"/>
</dbReference>
<dbReference type="Pfam" id="PF00596">
    <property type="entry name" value="Aldolase_II"/>
    <property type="match status" value="1"/>
</dbReference>
<accession>A0A4Z0YIX9</accession>
<dbReference type="EMBL" id="SKBN01000248">
    <property type="protein sequence ID" value="TGJ80008.1"/>
    <property type="molecule type" value="Genomic_DNA"/>
</dbReference>
<evidence type="ECO:0000313" key="4">
    <source>
        <dbReference type="Proteomes" id="UP000297716"/>
    </source>
</evidence>
<evidence type="ECO:0000259" key="1">
    <source>
        <dbReference type="Pfam" id="PF00596"/>
    </source>
</evidence>
<dbReference type="InterPro" id="IPR010730">
    <property type="entry name" value="HET"/>
</dbReference>
<name>A0A4Z0YIX9_9PEZI</name>
<proteinExistence type="predicted"/>
<evidence type="ECO:0000259" key="2">
    <source>
        <dbReference type="Pfam" id="PF06985"/>
    </source>
</evidence>
<gene>
    <name evidence="3" type="ORF">E0Z10_g8752</name>
</gene>
<sequence length="738" mass="84467">MTDVSAFCVSPDRAISYSPLSTTANEIRILVIEPLSPEDTRIQCHLEHASLFNLDNDFVALSYYWGDLHTLKRIVLSGDLIPITFNLYKALEELRRRGFYRVWADDLCINQYDDEERSQQVLRMGAIYRSASLVFAHLRGPGLAWQQALLEAVQRITRRADAPKRAEQQARIQAKRDSRIKKKSTIYQSVDQEIYHRSMNHTEVSTKFSGVRRAMELSAAEETALFLFLDSPYWRRAWIIQEISMNPRLTIVWGRQAFDLSQLLQAFSLLSNYIRGKREKVWNHIQCLYKIRISQLALKPLSLVEALGLCYLAKAQFIRDHVFALLGLTHDGAYLVPFPSYTLPQEDINRDMTIRLIRATGNLDVVVAKGNGIDTWYPNWFDSRYWHSYRLSHLRIGRPSLLTYTNYGPYRSSGQHTPSFRIYGQAITAKGFFLGSISDCSPTLDEAKESGLPKAELVQSRAWKRNSKHEKLFFGPEPAATMRTLCWLLIDITRSRMKHRRPGTHLYTLLDILLHKKESIIEQAPSLMQWLNCCEAQCFKINGKRFPRPPTYKDPLDERQYLKERLTLAFRLFAKLGFEEGDAGHITVPGLVKPMTFWVNPFGVAWTMLGRNLNITTQDSCAFYNDSFGGVVLGLGDGLNIAGALEPKKAAILSNHRLMTCGRSVESCVFWFISLERWWQAQLLADAAAAMRGGETVKVSDNEALFTYDAIQYELTGWFSTKPAFDAMEHKSGNAYNM</sequence>
<dbReference type="Pfam" id="PF06985">
    <property type="entry name" value="HET"/>
    <property type="match status" value="1"/>
</dbReference>
<dbReference type="OrthoDB" id="5571888at2759"/>
<keyword evidence="4" id="KW-1185">Reference proteome</keyword>
<evidence type="ECO:0008006" key="5">
    <source>
        <dbReference type="Google" id="ProtNLM"/>
    </source>
</evidence>
<dbReference type="PANTHER" id="PTHR24148:SF73">
    <property type="entry name" value="HET DOMAIN PROTEIN (AFU_ORTHOLOGUE AFUA_8G01020)"/>
    <property type="match status" value="1"/>
</dbReference>
<dbReference type="Gene3D" id="3.40.225.10">
    <property type="entry name" value="Class II aldolase/adducin N-terminal domain"/>
    <property type="match status" value="2"/>
</dbReference>
<evidence type="ECO:0000313" key="3">
    <source>
        <dbReference type="EMBL" id="TGJ80008.1"/>
    </source>
</evidence>
<dbReference type="SUPFAM" id="SSF53639">
    <property type="entry name" value="AraD/HMP-PK domain-like"/>
    <property type="match status" value="1"/>
</dbReference>
<comment type="caution">
    <text evidence="3">The sequence shown here is derived from an EMBL/GenBank/DDBJ whole genome shotgun (WGS) entry which is preliminary data.</text>
</comment>
<dbReference type="STRING" id="37992.A0A4Z0YIX9"/>
<protein>
    <recommendedName>
        <fullName evidence="5">Heterokaryon incompatibility domain-containing protein</fullName>
    </recommendedName>
</protein>